<dbReference type="PROSITE" id="PS51116">
    <property type="entry name" value="LAMININ_IVB"/>
    <property type="match status" value="1"/>
</dbReference>
<keyword evidence="4" id="KW-0084">Basement membrane</keyword>
<organism evidence="6 7">
    <name type="scientific">Kibdelosporangium lantanae</name>
    <dbReference type="NCBI Taxonomy" id="1497396"/>
    <lineage>
        <taxon>Bacteria</taxon>
        <taxon>Bacillati</taxon>
        <taxon>Actinomycetota</taxon>
        <taxon>Actinomycetes</taxon>
        <taxon>Pseudonocardiales</taxon>
        <taxon>Pseudonocardiaceae</taxon>
        <taxon>Kibdelosporangium</taxon>
    </lineage>
</organism>
<feature type="domain" description="Laminin IV type B" evidence="5">
    <location>
        <begin position="1"/>
        <end position="128"/>
    </location>
</feature>
<dbReference type="SUPFAM" id="SSF81301">
    <property type="entry name" value="Nucleotidyltransferase"/>
    <property type="match status" value="1"/>
</dbReference>
<comment type="subcellular location">
    <subcellularLocation>
        <location evidence="1">Secreted</location>
        <location evidence="1">Extracellular space</location>
        <location evidence="1">Extracellular matrix</location>
        <location evidence="1">Basement membrane</location>
    </subcellularLocation>
</comment>
<keyword evidence="7" id="KW-1185">Reference proteome</keyword>
<evidence type="ECO:0000259" key="5">
    <source>
        <dbReference type="PROSITE" id="PS51116"/>
    </source>
</evidence>
<keyword evidence="3" id="KW-0272">Extracellular matrix</keyword>
<evidence type="ECO:0000256" key="1">
    <source>
        <dbReference type="ARBA" id="ARBA00004302"/>
    </source>
</evidence>
<proteinExistence type="predicted"/>
<dbReference type="PANTHER" id="PTHR34822:SF1">
    <property type="entry name" value="GRPB FAMILY PROTEIN"/>
    <property type="match status" value="1"/>
</dbReference>
<dbReference type="InterPro" id="IPR007344">
    <property type="entry name" value="GrpB/CoaE"/>
</dbReference>
<dbReference type="InterPro" id="IPR013015">
    <property type="entry name" value="Laminin_IV_B"/>
</dbReference>
<dbReference type="PANTHER" id="PTHR34822">
    <property type="entry name" value="GRPB DOMAIN PROTEIN (AFU_ORTHOLOGUE AFUA_1G01530)"/>
    <property type="match status" value="1"/>
</dbReference>
<comment type="caution">
    <text evidence="6">The sequence shown here is derived from an EMBL/GenBank/DDBJ whole genome shotgun (WGS) entry which is preliminary data.</text>
</comment>
<evidence type="ECO:0000313" key="7">
    <source>
        <dbReference type="Proteomes" id="UP001597045"/>
    </source>
</evidence>
<keyword evidence="2" id="KW-0964">Secreted</keyword>
<evidence type="ECO:0000256" key="4">
    <source>
        <dbReference type="ARBA" id="ARBA00022869"/>
    </source>
</evidence>
<evidence type="ECO:0000256" key="2">
    <source>
        <dbReference type="ARBA" id="ARBA00022525"/>
    </source>
</evidence>
<dbReference type="Proteomes" id="UP001597045">
    <property type="component" value="Unassembled WGS sequence"/>
</dbReference>
<evidence type="ECO:0000313" key="6">
    <source>
        <dbReference type="EMBL" id="MFD1048717.1"/>
    </source>
</evidence>
<dbReference type="InterPro" id="IPR043519">
    <property type="entry name" value="NT_sf"/>
</dbReference>
<gene>
    <name evidence="6" type="ORF">ACFQ1S_25900</name>
</gene>
<sequence>MSTPMKVTVVPDRIQLRPGESADVELTVQNASQVVEHFGSTSVPGLPAKPIIDIMLEVPDSSAEDAYVPALEAAGYHLQIREPEWHEHRCLYKRVERGDDRSVNLHVYTAGCAEAVQNLLFRDWLRTHPNDLALYRDTKRELAKQDWKFVQNYADAKTPVITDIKSRAGAPETPCVRF</sequence>
<accession>A0ABW3MF26</accession>
<dbReference type="EMBL" id="JBHTIS010001756">
    <property type="protein sequence ID" value="MFD1048717.1"/>
    <property type="molecule type" value="Genomic_DNA"/>
</dbReference>
<name>A0ABW3MF26_9PSEU</name>
<protein>
    <submittedName>
        <fullName evidence="6">GrpB family protein</fullName>
    </submittedName>
</protein>
<evidence type="ECO:0000256" key="3">
    <source>
        <dbReference type="ARBA" id="ARBA00022530"/>
    </source>
</evidence>
<dbReference type="Pfam" id="PF04229">
    <property type="entry name" value="GrpB"/>
    <property type="match status" value="1"/>
</dbReference>
<reference evidence="7" key="1">
    <citation type="journal article" date="2019" name="Int. J. Syst. Evol. Microbiol.">
        <title>The Global Catalogue of Microorganisms (GCM) 10K type strain sequencing project: providing services to taxonomists for standard genome sequencing and annotation.</title>
        <authorList>
            <consortium name="The Broad Institute Genomics Platform"/>
            <consortium name="The Broad Institute Genome Sequencing Center for Infectious Disease"/>
            <person name="Wu L."/>
            <person name="Ma J."/>
        </authorList>
    </citation>
    <scope>NUCLEOTIDE SEQUENCE [LARGE SCALE GENOMIC DNA]</scope>
    <source>
        <strain evidence="7">JCM 31486</strain>
    </source>
</reference>
<dbReference type="Gene3D" id="3.30.460.10">
    <property type="entry name" value="Beta Polymerase, domain 2"/>
    <property type="match status" value="1"/>
</dbReference>